<dbReference type="OrthoDB" id="9788031at2"/>
<keyword evidence="1 4" id="KW-1003">Cell membrane</keyword>
<evidence type="ECO:0000256" key="2">
    <source>
        <dbReference type="ARBA" id="ARBA00022490"/>
    </source>
</evidence>
<dbReference type="AlphaFoldDB" id="A0A418YGS7"/>
<dbReference type="PANTHER" id="PTHR38100">
    <property type="entry name" value="HIGH FREQUENCY LYSOGENIZATION PROTEIN HFLD"/>
    <property type="match status" value="1"/>
</dbReference>
<evidence type="ECO:0000313" key="6">
    <source>
        <dbReference type="Proteomes" id="UP000283255"/>
    </source>
</evidence>
<dbReference type="NCBIfam" id="NF001248">
    <property type="entry name" value="PRK00218.1-4"/>
    <property type="match status" value="1"/>
</dbReference>
<name>A0A418YGS7_9GAMM</name>
<comment type="similarity">
    <text evidence="4">Belongs to the HflD family.</text>
</comment>
<dbReference type="EMBL" id="QZCH01000007">
    <property type="protein sequence ID" value="RJG48713.1"/>
    <property type="molecule type" value="Genomic_DNA"/>
</dbReference>
<organism evidence="5 6">
    <name type="scientific">Motilimonas pumila</name>
    <dbReference type="NCBI Taxonomy" id="2303987"/>
    <lineage>
        <taxon>Bacteria</taxon>
        <taxon>Pseudomonadati</taxon>
        <taxon>Pseudomonadota</taxon>
        <taxon>Gammaproteobacteria</taxon>
        <taxon>Alteromonadales</taxon>
        <taxon>Alteromonadales genera incertae sedis</taxon>
        <taxon>Motilimonas</taxon>
    </lineage>
</organism>
<accession>A0A418YGS7</accession>
<reference evidence="5 6" key="1">
    <citation type="submission" date="2018-09" db="EMBL/GenBank/DDBJ databases">
        <authorList>
            <person name="Wang F."/>
        </authorList>
    </citation>
    <scope>NUCLEOTIDE SEQUENCE [LARGE SCALE GENOMIC DNA]</scope>
    <source>
        <strain evidence="5 6">PLHSC7-2</strain>
    </source>
</reference>
<dbReference type="HAMAP" id="MF_00695">
    <property type="entry name" value="HflD_protein"/>
    <property type="match status" value="1"/>
</dbReference>
<dbReference type="GO" id="GO:0005737">
    <property type="term" value="C:cytoplasm"/>
    <property type="evidence" value="ECO:0007669"/>
    <property type="project" value="UniProtKB-SubCell"/>
</dbReference>
<evidence type="ECO:0000256" key="3">
    <source>
        <dbReference type="ARBA" id="ARBA00023136"/>
    </source>
</evidence>
<dbReference type="GO" id="GO:0005886">
    <property type="term" value="C:plasma membrane"/>
    <property type="evidence" value="ECO:0007669"/>
    <property type="project" value="UniProtKB-SubCell"/>
</dbReference>
<keyword evidence="3 4" id="KW-0472">Membrane</keyword>
<comment type="subcellular location">
    <subcellularLocation>
        <location evidence="4">Cytoplasm</location>
    </subcellularLocation>
    <subcellularLocation>
        <location evidence="4">Cell membrane</location>
        <topology evidence="4">Peripheral membrane protein</topology>
        <orientation evidence="4">Cytoplasmic side</orientation>
    </subcellularLocation>
</comment>
<dbReference type="Proteomes" id="UP000283255">
    <property type="component" value="Unassembled WGS sequence"/>
</dbReference>
<keyword evidence="2 4" id="KW-0963">Cytoplasm</keyword>
<dbReference type="RefSeq" id="WP_119910153.1">
    <property type="nucleotide sequence ID" value="NZ_QZCH01000007.1"/>
</dbReference>
<dbReference type="SUPFAM" id="SSF101322">
    <property type="entry name" value="YcfC-like"/>
    <property type="match status" value="1"/>
</dbReference>
<sequence length="207" mass="23197">MSQDLQDRTLAFAGIWQAAALVEEVARTGQCKPDAMKSCLNSLMATDPNSTLAVYGSMADLKLGFEVLVDQLENQNNQRHIMITRYVIGLLALEKKLAKRGDQMNLLAERITQVKRQLAHFNIEDEQVIANLASVYSDIISPLGPRIQVSGKPEILQQTSAQYKIRALLLAGIRSCVLWRQVGGKRRHIIFSRKKMVQQAKLNLARV</sequence>
<dbReference type="Pfam" id="PF04356">
    <property type="entry name" value="DUF489"/>
    <property type="match status" value="1"/>
</dbReference>
<dbReference type="NCBIfam" id="NF001246">
    <property type="entry name" value="PRK00218.1-2"/>
    <property type="match status" value="1"/>
</dbReference>
<gene>
    <name evidence="4 5" type="primary">hflD</name>
    <name evidence="5" type="ORF">D1Z90_07590</name>
</gene>
<comment type="caution">
    <text evidence="5">The sequence shown here is derived from an EMBL/GenBank/DDBJ whole genome shotgun (WGS) entry which is preliminary data.</text>
</comment>
<dbReference type="PANTHER" id="PTHR38100:SF1">
    <property type="entry name" value="HIGH FREQUENCY LYSOGENIZATION PROTEIN HFLD"/>
    <property type="match status" value="1"/>
</dbReference>
<reference evidence="5 6" key="2">
    <citation type="submission" date="2019-01" db="EMBL/GenBank/DDBJ databases">
        <title>Motilimonas pumilus sp. nov., isolated from the gut of sea cucumber (Apostichopus japonicus).</title>
        <authorList>
            <person name="Wang F.-Q."/>
            <person name="Ren L.-H."/>
            <person name="Lin Y.-W."/>
            <person name="Sun G.-H."/>
            <person name="Du Z.-J."/>
            <person name="Zhao J.-X."/>
            <person name="Liu X.-J."/>
            <person name="Liu L.-J."/>
        </authorList>
    </citation>
    <scope>NUCLEOTIDE SEQUENCE [LARGE SCALE GENOMIC DNA]</scope>
    <source>
        <strain evidence="5 6">PLHSC7-2</strain>
    </source>
</reference>
<keyword evidence="6" id="KW-1185">Reference proteome</keyword>
<dbReference type="InterPro" id="IPR007451">
    <property type="entry name" value="HflD"/>
</dbReference>
<protein>
    <recommendedName>
        <fullName evidence="4">High frequency lysogenization protein HflD homolog</fullName>
    </recommendedName>
</protein>
<evidence type="ECO:0000256" key="4">
    <source>
        <dbReference type="HAMAP-Rule" id="MF_00695"/>
    </source>
</evidence>
<proteinExistence type="inferred from homology"/>
<evidence type="ECO:0000256" key="1">
    <source>
        <dbReference type="ARBA" id="ARBA00022475"/>
    </source>
</evidence>
<dbReference type="InterPro" id="IPR035932">
    <property type="entry name" value="HflD-like_sf"/>
</dbReference>
<evidence type="ECO:0000313" key="5">
    <source>
        <dbReference type="EMBL" id="RJG48713.1"/>
    </source>
</evidence>
<dbReference type="Gene3D" id="1.10.3890.10">
    <property type="entry name" value="HflD-like"/>
    <property type="match status" value="1"/>
</dbReference>